<sequence length="122" mass="13883">MIVHLGKDIENRSRHTNFRGRFLIHASKSMPKSEWLAAIHYAHHTCGVPVDRLKEICDLDKLQHGGFVGSVELVDSLDKSDSTWYMGEKGFLLREPQALPFVRYSGQLGFFNVPRLLYPSGI</sequence>
<comment type="caution">
    <text evidence="1">The sequence shown here is derived from an EMBL/GenBank/DDBJ whole genome shotgun (WGS) entry which is preliminary data.</text>
</comment>
<dbReference type="AlphaFoldDB" id="A0A7Y7ZE56"/>
<dbReference type="Gene3D" id="2.30.130.30">
    <property type="entry name" value="Hypothetical protein"/>
    <property type="match status" value="1"/>
</dbReference>
<name>A0A7Y7ZE56_PSEPU</name>
<evidence type="ECO:0008006" key="3">
    <source>
        <dbReference type="Google" id="ProtNLM"/>
    </source>
</evidence>
<gene>
    <name evidence="1" type="ORF">HX798_23110</name>
</gene>
<dbReference type="SUPFAM" id="SSF88697">
    <property type="entry name" value="PUA domain-like"/>
    <property type="match status" value="1"/>
</dbReference>
<proteinExistence type="predicted"/>
<reference evidence="1 2" key="1">
    <citation type="submission" date="2020-04" db="EMBL/GenBank/DDBJ databases">
        <title>Molecular characterization of pseudomonads from Agaricus bisporus reveal novel blotch 2 pathogens in Western Europe.</title>
        <authorList>
            <person name="Taparia T."/>
            <person name="Krijger M."/>
            <person name="Haynes E."/>
            <person name="Elpinstone J.G."/>
            <person name="Noble R."/>
            <person name="Van Der Wolf J."/>
        </authorList>
    </citation>
    <scope>NUCLEOTIDE SEQUENCE [LARGE SCALE GENOMIC DNA]</scope>
    <source>
        <strain evidence="1 2">P7765</strain>
    </source>
</reference>
<accession>A0A7Y7ZE56</accession>
<protein>
    <recommendedName>
        <fullName evidence="3">ASCH domain-containing protein</fullName>
    </recommendedName>
</protein>
<evidence type="ECO:0000313" key="2">
    <source>
        <dbReference type="Proteomes" id="UP000542695"/>
    </source>
</evidence>
<dbReference type="Proteomes" id="UP000542695">
    <property type="component" value="Unassembled WGS sequence"/>
</dbReference>
<organism evidence="1 2">
    <name type="scientific">Pseudomonas putida</name>
    <name type="common">Arthrobacter siderocapsulatus</name>
    <dbReference type="NCBI Taxonomy" id="303"/>
    <lineage>
        <taxon>Bacteria</taxon>
        <taxon>Pseudomonadati</taxon>
        <taxon>Pseudomonadota</taxon>
        <taxon>Gammaproteobacteria</taxon>
        <taxon>Pseudomonadales</taxon>
        <taxon>Pseudomonadaceae</taxon>
        <taxon>Pseudomonas</taxon>
    </lineage>
</organism>
<dbReference type="EMBL" id="JACARV010000080">
    <property type="protein sequence ID" value="NWC83155.1"/>
    <property type="molecule type" value="Genomic_DNA"/>
</dbReference>
<dbReference type="InterPro" id="IPR015947">
    <property type="entry name" value="PUA-like_sf"/>
</dbReference>
<evidence type="ECO:0000313" key="1">
    <source>
        <dbReference type="EMBL" id="NWC83155.1"/>
    </source>
</evidence>